<comment type="subcellular location">
    <subcellularLocation>
        <location evidence="1">Nucleus</location>
    </subcellularLocation>
</comment>
<feature type="domain" description="CCHC-type" evidence="9">
    <location>
        <begin position="553"/>
        <end position="569"/>
    </location>
</feature>
<keyword evidence="2" id="KW-0479">Metal-binding</keyword>
<dbReference type="GO" id="GO:0071039">
    <property type="term" value="P:nuclear polyadenylation-dependent CUT catabolic process"/>
    <property type="evidence" value="ECO:0007669"/>
    <property type="project" value="TreeGrafter"/>
</dbReference>
<dbReference type="SUPFAM" id="SSF57756">
    <property type="entry name" value="Retrovirus zinc finger-like domains"/>
    <property type="match status" value="2"/>
</dbReference>
<keyword evidence="5" id="KW-0862">Zinc</keyword>
<dbReference type="Pfam" id="PF00098">
    <property type="entry name" value="zf-CCHC"/>
    <property type="match status" value="1"/>
</dbReference>
<gene>
    <name evidence="10" type="ORF">LTR77_009601</name>
</gene>
<feature type="compositionally biased region" description="Low complexity" evidence="8">
    <location>
        <begin position="293"/>
        <end position="304"/>
    </location>
</feature>
<keyword evidence="11" id="KW-1185">Reference proteome</keyword>
<feature type="compositionally biased region" description="Basic residues" evidence="8">
    <location>
        <begin position="1"/>
        <end position="12"/>
    </location>
</feature>
<feature type="compositionally biased region" description="Basic and acidic residues" evidence="8">
    <location>
        <begin position="18"/>
        <end position="29"/>
    </location>
</feature>
<evidence type="ECO:0000256" key="3">
    <source>
        <dbReference type="ARBA" id="ARBA00022737"/>
    </source>
</evidence>
<evidence type="ECO:0000256" key="6">
    <source>
        <dbReference type="ARBA" id="ARBA00023242"/>
    </source>
</evidence>
<dbReference type="PROSITE" id="PS50158">
    <property type="entry name" value="ZF_CCHC"/>
    <property type="match status" value="2"/>
</dbReference>
<feature type="compositionally biased region" description="Acidic residues" evidence="8">
    <location>
        <begin position="434"/>
        <end position="456"/>
    </location>
</feature>
<name>A0AAV9NZY7_9PEZI</name>
<dbReference type="GO" id="GO:0071038">
    <property type="term" value="P:TRAMP-dependent tRNA surveillance pathway"/>
    <property type="evidence" value="ECO:0007669"/>
    <property type="project" value="TreeGrafter"/>
</dbReference>
<dbReference type="GO" id="GO:0008270">
    <property type="term" value="F:zinc ion binding"/>
    <property type="evidence" value="ECO:0007669"/>
    <property type="project" value="UniProtKB-KW"/>
</dbReference>
<organism evidence="10 11">
    <name type="scientific">Saxophila tyrrhenica</name>
    <dbReference type="NCBI Taxonomy" id="1690608"/>
    <lineage>
        <taxon>Eukaryota</taxon>
        <taxon>Fungi</taxon>
        <taxon>Dikarya</taxon>
        <taxon>Ascomycota</taxon>
        <taxon>Pezizomycotina</taxon>
        <taxon>Dothideomycetes</taxon>
        <taxon>Dothideomycetidae</taxon>
        <taxon>Mycosphaerellales</taxon>
        <taxon>Extremaceae</taxon>
        <taxon>Saxophila</taxon>
    </lineage>
</organism>
<keyword evidence="3" id="KW-0677">Repeat</keyword>
<dbReference type="GO" id="GO:0071037">
    <property type="term" value="P:nuclear polyadenylation-dependent snRNA catabolic process"/>
    <property type="evidence" value="ECO:0007669"/>
    <property type="project" value="TreeGrafter"/>
</dbReference>
<evidence type="ECO:0000256" key="4">
    <source>
        <dbReference type="ARBA" id="ARBA00022771"/>
    </source>
</evidence>
<dbReference type="SMART" id="SM00343">
    <property type="entry name" value="ZnF_C2HC"/>
    <property type="match status" value="5"/>
</dbReference>
<dbReference type="GO" id="GO:0071035">
    <property type="term" value="P:nuclear polyadenylation-dependent rRNA catabolic process"/>
    <property type="evidence" value="ECO:0007669"/>
    <property type="project" value="TreeGrafter"/>
</dbReference>
<feature type="region of interest" description="Disordered" evidence="8">
    <location>
        <begin position="414"/>
        <end position="462"/>
    </location>
</feature>
<dbReference type="GeneID" id="89930931"/>
<dbReference type="Gene3D" id="4.10.60.10">
    <property type="entry name" value="Zinc finger, CCHC-type"/>
    <property type="match status" value="2"/>
</dbReference>
<evidence type="ECO:0000313" key="10">
    <source>
        <dbReference type="EMBL" id="KAK5164936.1"/>
    </source>
</evidence>
<dbReference type="InterPro" id="IPR051644">
    <property type="entry name" value="TRAMP_AT-DNA-binding"/>
</dbReference>
<keyword evidence="6" id="KW-0539">Nucleus</keyword>
<feature type="compositionally biased region" description="Polar residues" evidence="8">
    <location>
        <begin position="46"/>
        <end position="55"/>
    </location>
</feature>
<feature type="compositionally biased region" description="Acidic residues" evidence="8">
    <location>
        <begin position="30"/>
        <end position="42"/>
    </location>
</feature>
<dbReference type="Proteomes" id="UP001337655">
    <property type="component" value="Unassembled WGS sequence"/>
</dbReference>
<evidence type="ECO:0000256" key="1">
    <source>
        <dbReference type="ARBA" id="ARBA00004123"/>
    </source>
</evidence>
<dbReference type="EMBL" id="JAVRRT010000018">
    <property type="protein sequence ID" value="KAK5164936.1"/>
    <property type="molecule type" value="Genomic_DNA"/>
</dbReference>
<feature type="region of interest" description="Disordered" evidence="8">
    <location>
        <begin position="1"/>
        <end position="97"/>
    </location>
</feature>
<dbReference type="GO" id="GO:0071036">
    <property type="term" value="P:nuclear polyadenylation-dependent snoRNA catabolic process"/>
    <property type="evidence" value="ECO:0007669"/>
    <property type="project" value="TreeGrafter"/>
</dbReference>
<evidence type="ECO:0000256" key="5">
    <source>
        <dbReference type="ARBA" id="ARBA00022833"/>
    </source>
</evidence>
<evidence type="ECO:0000256" key="8">
    <source>
        <dbReference type="SAM" id="MobiDB-lite"/>
    </source>
</evidence>
<dbReference type="RefSeq" id="XP_064655132.1">
    <property type="nucleotide sequence ID" value="XM_064806827.1"/>
</dbReference>
<evidence type="ECO:0000256" key="2">
    <source>
        <dbReference type="ARBA" id="ARBA00022723"/>
    </source>
</evidence>
<dbReference type="GO" id="GO:0071031">
    <property type="term" value="P:nuclear mRNA surveillance of mRNA 3'-end processing"/>
    <property type="evidence" value="ECO:0007669"/>
    <property type="project" value="TreeGrafter"/>
</dbReference>
<sequence length="702" mass="77045">MARSKANKRKRAAAQENSDSKYKRAKLDDPDTEEYSPEDGEVLSDSPASDRSSVMSLRPWKPNITQVRRQEQKEQRAAETKRSQEQAEAREQAEEPAAVYPTTLLLGKNPIKTLERLSRNPTGVRDMAPRLDTLYHNSSQSIWKEVIDREMNDGLRQELQLQQDLTPTLSPREVLLNIATNGSSFVAINGPRHREHAKAVLAAYVGRAETAWSYNGRVRPENRLSSRTAIPTYDSGMVQDDGSASEASYDPPPAFNSINQTAAANNSSTSNLPPLSSYPKASASRAPPPAPHPESTTAASNTKAKAGKPFLSEDNALHLLAQSPDNIIGNLRIFPNGLEYRMLALKLNELHRSSPDQARIGLKGKLRKAIEKREKFEGRHLSTVELVLEAAIKESEHMKPAKKYLTKYARRAENGRYYADPPPQAETRFSSPSADDEDDGDSDAGMAEDDEAETEASYDPPAAFTAVTRPATSAPSDPKFSSAASFTPTLKVHELSPHDRDLQERYFNASPESDVHCLCCAALGHLADFCPARVCAHCQSDTHFSSACPTHIKCARCRRRGHKARDCKSLTSIAPGGPNDPCDYCGGYGHVEEVCSSLWRSYAPDPATVKKIPSHEMVRACFNCGMAGHFGGDCPDLPRFLAESKGRPPWCGEWARAFTFEEGGDDDAGVGVMGEYGANRVNPSSSYGRQAWQVGLLDDGRD</sequence>
<feature type="compositionally biased region" description="Basic and acidic residues" evidence="8">
    <location>
        <begin position="68"/>
        <end position="93"/>
    </location>
</feature>
<feature type="domain" description="CCHC-type" evidence="9">
    <location>
        <begin position="621"/>
        <end position="636"/>
    </location>
</feature>
<dbReference type="AlphaFoldDB" id="A0AAV9NZY7"/>
<dbReference type="PANTHER" id="PTHR46543:SF1">
    <property type="entry name" value="ZINC FINGER CCHC DOMAIN-CONTAINING PROTEIN 7"/>
    <property type="match status" value="1"/>
</dbReference>
<comment type="caution">
    <text evidence="10">The sequence shown here is derived from an EMBL/GenBank/DDBJ whole genome shotgun (WGS) entry which is preliminary data.</text>
</comment>
<evidence type="ECO:0000313" key="11">
    <source>
        <dbReference type="Proteomes" id="UP001337655"/>
    </source>
</evidence>
<dbReference type="GO" id="GO:0003723">
    <property type="term" value="F:RNA binding"/>
    <property type="evidence" value="ECO:0007669"/>
    <property type="project" value="TreeGrafter"/>
</dbReference>
<evidence type="ECO:0000259" key="9">
    <source>
        <dbReference type="PROSITE" id="PS50158"/>
    </source>
</evidence>
<evidence type="ECO:0000256" key="7">
    <source>
        <dbReference type="PROSITE-ProRule" id="PRU00047"/>
    </source>
</evidence>
<keyword evidence="4 7" id="KW-0863">Zinc-finger</keyword>
<dbReference type="InterPro" id="IPR001878">
    <property type="entry name" value="Znf_CCHC"/>
</dbReference>
<dbReference type="PANTHER" id="PTHR46543">
    <property type="entry name" value="ZINC FINGER CCHC DOMAIN-CONTAINING PROTEIN 7"/>
    <property type="match status" value="1"/>
</dbReference>
<reference evidence="10 11" key="1">
    <citation type="submission" date="2023-08" db="EMBL/GenBank/DDBJ databases">
        <title>Black Yeasts Isolated from many extreme environments.</title>
        <authorList>
            <person name="Coleine C."/>
            <person name="Stajich J.E."/>
            <person name="Selbmann L."/>
        </authorList>
    </citation>
    <scope>NUCLEOTIDE SEQUENCE [LARGE SCALE GENOMIC DNA]</scope>
    <source>
        <strain evidence="10 11">CCFEE 5935</strain>
    </source>
</reference>
<dbReference type="InterPro" id="IPR036875">
    <property type="entry name" value="Znf_CCHC_sf"/>
</dbReference>
<accession>A0AAV9NZY7</accession>
<protein>
    <recommendedName>
        <fullName evidence="9">CCHC-type domain-containing protein</fullName>
    </recommendedName>
</protein>
<feature type="compositionally biased region" description="Low complexity" evidence="8">
    <location>
        <begin position="261"/>
        <end position="285"/>
    </location>
</feature>
<proteinExistence type="predicted"/>
<feature type="region of interest" description="Disordered" evidence="8">
    <location>
        <begin position="223"/>
        <end position="305"/>
    </location>
</feature>
<dbReference type="GO" id="GO:0031499">
    <property type="term" value="C:TRAMP complex"/>
    <property type="evidence" value="ECO:0007669"/>
    <property type="project" value="TreeGrafter"/>
</dbReference>